<evidence type="ECO:0000313" key="2">
    <source>
        <dbReference type="Proteomes" id="UP001320544"/>
    </source>
</evidence>
<organism evidence="1 2">
    <name type="scientific">Raoultibacter timonensis</name>
    <dbReference type="NCBI Taxonomy" id="1907662"/>
    <lineage>
        <taxon>Bacteria</taxon>
        <taxon>Bacillati</taxon>
        <taxon>Actinomycetota</taxon>
        <taxon>Coriobacteriia</taxon>
        <taxon>Eggerthellales</taxon>
        <taxon>Eggerthellaceae</taxon>
        <taxon>Raoultibacter</taxon>
    </lineage>
</organism>
<dbReference type="Proteomes" id="UP001320544">
    <property type="component" value="Chromosome"/>
</dbReference>
<proteinExistence type="predicted"/>
<keyword evidence="2" id="KW-1185">Reference proteome</keyword>
<dbReference type="RefSeq" id="WP_244411384.1">
    <property type="nucleotide sequence ID" value="NZ_AP025564.1"/>
</dbReference>
<gene>
    <name evidence="1" type="ORF">CE91St30_01900</name>
</gene>
<name>A0ABM7WF44_9ACTN</name>
<sequence>MFAYLVVMGAWLVLCLSGVWALVRGVFSIASWIVRSLASACRFVARKVRRARRRRARIV</sequence>
<accession>A0ABM7WF44</accession>
<reference evidence="1 2" key="1">
    <citation type="submission" date="2022-01" db="EMBL/GenBank/DDBJ databases">
        <title>Novel bile acid biosynthetic pathways are enriched in the microbiome of centenarians.</title>
        <authorList>
            <person name="Sato Y."/>
            <person name="Atarashi K."/>
            <person name="Plichta R.D."/>
            <person name="Arai Y."/>
            <person name="Sasajima S."/>
            <person name="Kearney M.S."/>
            <person name="Suda W."/>
            <person name="Takeshita K."/>
            <person name="Sasaki T."/>
            <person name="Okamoto S."/>
            <person name="Skelly N.A."/>
            <person name="Okamura Y."/>
            <person name="Vlamakis H."/>
            <person name="Li Y."/>
            <person name="Tanoue T."/>
            <person name="Takei H."/>
            <person name="Nittono H."/>
            <person name="Narushima S."/>
            <person name="Irie J."/>
            <person name="Itoh H."/>
            <person name="Moriya K."/>
            <person name="Sugiura Y."/>
            <person name="Suematsu M."/>
            <person name="Moritoki N."/>
            <person name="Shibata S."/>
            <person name="Littman R.D."/>
            <person name="Fischbach A.M."/>
            <person name="Uwamino Y."/>
            <person name="Inoue T."/>
            <person name="Honda A."/>
            <person name="Hattori M."/>
            <person name="Murai T."/>
            <person name="Xavier J.R."/>
            <person name="Hirose N."/>
            <person name="Honda K."/>
        </authorList>
    </citation>
    <scope>NUCLEOTIDE SEQUENCE [LARGE SCALE GENOMIC DNA]</scope>
    <source>
        <strain evidence="1 2">CE91-St30</strain>
    </source>
</reference>
<protein>
    <submittedName>
        <fullName evidence="1">Uncharacterized protein</fullName>
    </submittedName>
</protein>
<evidence type="ECO:0000313" key="1">
    <source>
        <dbReference type="EMBL" id="BDE94857.1"/>
    </source>
</evidence>
<dbReference type="EMBL" id="AP025564">
    <property type="protein sequence ID" value="BDE94857.1"/>
    <property type="molecule type" value="Genomic_DNA"/>
</dbReference>